<dbReference type="SMART" id="SM00825">
    <property type="entry name" value="PKS_KS"/>
    <property type="match status" value="1"/>
</dbReference>
<dbReference type="Pfam" id="PF00109">
    <property type="entry name" value="ketoacyl-synt"/>
    <property type="match status" value="1"/>
</dbReference>
<evidence type="ECO:0000259" key="9">
    <source>
        <dbReference type="PROSITE" id="PS52019"/>
    </source>
</evidence>
<dbReference type="Pfam" id="PF16197">
    <property type="entry name" value="KAsynt_C_assoc"/>
    <property type="match status" value="1"/>
</dbReference>
<evidence type="ECO:0000256" key="4">
    <source>
        <dbReference type="ARBA" id="ARBA00022553"/>
    </source>
</evidence>
<dbReference type="InterPro" id="IPR009081">
    <property type="entry name" value="PP-bd_ACP"/>
</dbReference>
<dbReference type="EMBL" id="JAPTNE010000002">
    <property type="protein sequence ID" value="MCZ0805577.1"/>
    <property type="molecule type" value="Genomic_DNA"/>
</dbReference>
<dbReference type="GO" id="GO:0005737">
    <property type="term" value="C:cytoplasm"/>
    <property type="evidence" value="ECO:0007669"/>
    <property type="project" value="TreeGrafter"/>
</dbReference>
<evidence type="ECO:0000313" key="10">
    <source>
        <dbReference type="EMBL" id="MCZ0805577.1"/>
    </source>
</evidence>
<reference evidence="10" key="1">
    <citation type="submission" date="2022-09" db="EMBL/GenBank/DDBJ databases">
        <title>Genome analysis and characterization of larvicidal activity of Brevibacillus strains.</title>
        <authorList>
            <person name="Patrusheva E.V."/>
            <person name="Izotova A.O."/>
            <person name="Toshchakov S.V."/>
            <person name="Sineoky S.P."/>
        </authorList>
    </citation>
    <scope>NUCLEOTIDE SEQUENCE</scope>
    <source>
        <strain evidence="10">VKPM_B-13247</strain>
    </source>
</reference>
<dbReference type="GO" id="GO:0006633">
    <property type="term" value="P:fatty acid biosynthetic process"/>
    <property type="evidence" value="ECO:0007669"/>
    <property type="project" value="TreeGrafter"/>
</dbReference>
<proteinExistence type="predicted"/>
<dbReference type="CDD" id="cd00833">
    <property type="entry name" value="PKS"/>
    <property type="match status" value="1"/>
</dbReference>
<feature type="domain" description="PKS/mFAS DH" evidence="9">
    <location>
        <begin position="646"/>
        <end position="942"/>
    </location>
</feature>
<dbReference type="Gene3D" id="3.40.50.720">
    <property type="entry name" value="NAD(P)-binding Rossmann-like Domain"/>
    <property type="match status" value="1"/>
</dbReference>
<dbReference type="CDD" id="cd08953">
    <property type="entry name" value="KR_2_SDR_x"/>
    <property type="match status" value="1"/>
</dbReference>
<dbReference type="Pfam" id="PF14765">
    <property type="entry name" value="PS-DH"/>
    <property type="match status" value="1"/>
</dbReference>
<dbReference type="InterPro" id="IPR014031">
    <property type="entry name" value="Ketoacyl_synth_C"/>
</dbReference>
<dbReference type="InterPro" id="IPR050091">
    <property type="entry name" value="PKS_NRPS_Biosynth_Enz"/>
</dbReference>
<dbReference type="Gene3D" id="1.10.1200.10">
    <property type="entry name" value="ACP-like"/>
    <property type="match status" value="1"/>
</dbReference>
<organism evidence="10 11">
    <name type="scientific">Brevibacillus laterosporus</name>
    <name type="common">Bacillus laterosporus</name>
    <dbReference type="NCBI Taxonomy" id="1465"/>
    <lineage>
        <taxon>Bacteria</taxon>
        <taxon>Bacillati</taxon>
        <taxon>Bacillota</taxon>
        <taxon>Bacilli</taxon>
        <taxon>Bacillales</taxon>
        <taxon>Paenibacillaceae</taxon>
        <taxon>Brevibacillus</taxon>
    </lineage>
</organism>
<dbReference type="InterPro" id="IPR049551">
    <property type="entry name" value="PKS_DH_C"/>
</dbReference>
<dbReference type="GO" id="GO:0031177">
    <property type="term" value="F:phosphopantetheine binding"/>
    <property type="evidence" value="ECO:0007669"/>
    <property type="project" value="InterPro"/>
</dbReference>
<dbReference type="InterPro" id="IPR020841">
    <property type="entry name" value="PKS_Beta-ketoAc_synthase_dom"/>
</dbReference>
<dbReference type="SMART" id="SM00826">
    <property type="entry name" value="PKS_DH"/>
    <property type="match status" value="1"/>
</dbReference>
<dbReference type="InterPro" id="IPR042104">
    <property type="entry name" value="PKS_dehydratase_sf"/>
</dbReference>
<accession>A0AAP3G959</accession>
<dbReference type="PANTHER" id="PTHR43775">
    <property type="entry name" value="FATTY ACID SYNTHASE"/>
    <property type="match status" value="1"/>
</dbReference>
<dbReference type="Pfam" id="PF08659">
    <property type="entry name" value="KR"/>
    <property type="match status" value="1"/>
</dbReference>
<dbReference type="InterPro" id="IPR013968">
    <property type="entry name" value="PKS_KR"/>
</dbReference>
<dbReference type="SUPFAM" id="SSF53901">
    <property type="entry name" value="Thiolase-like"/>
    <property type="match status" value="1"/>
</dbReference>
<comment type="caution">
    <text evidence="10">The sequence shown here is derived from an EMBL/GenBank/DDBJ whole genome shotgun (WGS) entry which is preliminary data.</text>
</comment>
<keyword evidence="3" id="KW-0596">Phosphopantetheine</keyword>
<dbReference type="GO" id="GO:0004312">
    <property type="term" value="F:fatty acid synthase activity"/>
    <property type="evidence" value="ECO:0007669"/>
    <property type="project" value="TreeGrafter"/>
</dbReference>
<dbReference type="InterPro" id="IPR032821">
    <property type="entry name" value="PKS_assoc"/>
</dbReference>
<dbReference type="Gene3D" id="3.10.129.110">
    <property type="entry name" value="Polyketide synthase dehydratase"/>
    <property type="match status" value="1"/>
</dbReference>
<dbReference type="Proteomes" id="UP001077662">
    <property type="component" value="Unassembled WGS sequence"/>
</dbReference>
<dbReference type="FunFam" id="3.40.47.10:FF:000019">
    <property type="entry name" value="Polyketide synthase type I"/>
    <property type="match status" value="1"/>
</dbReference>
<dbReference type="InterPro" id="IPR036736">
    <property type="entry name" value="ACP-like_sf"/>
</dbReference>
<keyword evidence="5" id="KW-0808">Transferase</keyword>
<dbReference type="SUPFAM" id="SSF51735">
    <property type="entry name" value="NAD(P)-binding Rossmann-fold domains"/>
    <property type="match status" value="2"/>
</dbReference>
<feature type="domain" description="Ketosynthase family 3 (KS3)" evidence="8">
    <location>
        <begin position="17"/>
        <end position="453"/>
    </location>
</feature>
<feature type="domain" description="Carrier" evidence="7">
    <location>
        <begin position="1464"/>
        <end position="1538"/>
    </location>
</feature>
<feature type="active site" description="Proton donor; for dehydratase activity" evidence="6">
    <location>
        <position position="848"/>
    </location>
</feature>
<dbReference type="InterPro" id="IPR049900">
    <property type="entry name" value="PKS_mFAS_DH"/>
</dbReference>
<evidence type="ECO:0000256" key="1">
    <source>
        <dbReference type="ARBA" id="ARBA00003299"/>
    </source>
</evidence>
<dbReference type="SUPFAM" id="SSF47336">
    <property type="entry name" value="ACP-like"/>
    <property type="match status" value="1"/>
</dbReference>
<keyword evidence="4" id="KW-0597">Phosphoprotein</keyword>
<evidence type="ECO:0000256" key="6">
    <source>
        <dbReference type="PROSITE-ProRule" id="PRU01363"/>
    </source>
</evidence>
<protein>
    <submittedName>
        <fullName evidence="10">SDR family NAD(P)-dependent oxidoreductase</fullName>
    </submittedName>
</protein>
<feature type="region of interest" description="C-terminal hotdog fold" evidence="6">
    <location>
        <begin position="786"/>
        <end position="942"/>
    </location>
</feature>
<dbReference type="InterPro" id="IPR036291">
    <property type="entry name" value="NAD(P)-bd_dom_sf"/>
</dbReference>
<comment type="pathway">
    <text evidence="2">Antibiotic biosynthesis; bacillaene biosynthesis.</text>
</comment>
<dbReference type="Gene3D" id="3.40.47.10">
    <property type="match status" value="1"/>
</dbReference>
<dbReference type="Pfam" id="PF02801">
    <property type="entry name" value="Ketoacyl-synt_C"/>
    <property type="match status" value="1"/>
</dbReference>
<dbReference type="GO" id="GO:0071770">
    <property type="term" value="P:DIM/DIP cell wall layer assembly"/>
    <property type="evidence" value="ECO:0007669"/>
    <property type="project" value="TreeGrafter"/>
</dbReference>
<dbReference type="Pfam" id="PF00550">
    <property type="entry name" value="PP-binding"/>
    <property type="match status" value="1"/>
</dbReference>
<dbReference type="PANTHER" id="PTHR43775:SF37">
    <property type="entry name" value="SI:DKEY-61P9.11"/>
    <property type="match status" value="1"/>
</dbReference>
<evidence type="ECO:0000259" key="8">
    <source>
        <dbReference type="PROSITE" id="PS52004"/>
    </source>
</evidence>
<dbReference type="InterPro" id="IPR020806">
    <property type="entry name" value="PKS_PP-bd"/>
</dbReference>
<evidence type="ECO:0000256" key="2">
    <source>
        <dbReference type="ARBA" id="ARBA00004789"/>
    </source>
</evidence>
<dbReference type="InterPro" id="IPR014030">
    <property type="entry name" value="Ketoacyl_synth_N"/>
</dbReference>
<dbReference type="PROSITE" id="PS52004">
    <property type="entry name" value="KS3_2"/>
    <property type="match status" value="1"/>
</dbReference>
<dbReference type="PROSITE" id="PS50075">
    <property type="entry name" value="CARRIER"/>
    <property type="match status" value="1"/>
</dbReference>
<dbReference type="RefSeq" id="WP_258432684.1">
    <property type="nucleotide sequence ID" value="NZ_JANSGW010000002.1"/>
</dbReference>
<dbReference type="SMART" id="SM00823">
    <property type="entry name" value="PKS_PP"/>
    <property type="match status" value="1"/>
</dbReference>
<gene>
    <name evidence="10" type="ORF">O0554_01405</name>
</gene>
<dbReference type="InterPro" id="IPR057326">
    <property type="entry name" value="KR_dom"/>
</dbReference>
<dbReference type="PROSITE" id="PS52019">
    <property type="entry name" value="PKS_MFAS_DH"/>
    <property type="match status" value="1"/>
</dbReference>
<evidence type="ECO:0000313" key="11">
    <source>
        <dbReference type="Proteomes" id="UP001077662"/>
    </source>
</evidence>
<sequence>MSGNELRNFDKNQSANSLDVAVIGIACRLPGARNYEEYWENVKQGKSSIQEIPKDRWDWREFWGDPRNEENKTDSKWGGFIDDVDAFDPSFFGISATEAETMDPQQRIMLELSWSCMEDAGICPSKVSGRKVGVYIGVFNFDYKELQEKNSRTIETYYSTGTAAAVVANRISHCFNLKGPSLALDGSCSSSLNAIHLAAQSLHSGECSMALAGGISLLLTPTRHISFARTGMLSPTGSSKSFDEAADGYVRSEAAGILLLKPLKQAVEEGDLIYGIIKGSAMNHTGKTHTLTYPNPEAQAEVIVDAFTKAGIEPEEVNYIEAHGTGTPKGDPLEFQGLLKAFTTMAKKGDRTLPNNFCGLGSAKSNIGHAESAAGVAGVIKVLMSMKHKQLPGLQNFNKLNHRITLDESPFYIVDSLQEWKPLIGENLEPLPRRAGVSSFGFGGTNAHVLIEEAPDKASEYPKTKKERPCYLICLTAKTDGALVRKMEQFSNWLDTKGKEFQLDDISSTLLRNREHFRIRAAFVVQNKQELQNRIMEVLRNGDTKHYFKEVVSKNTKFTQVLFEELSKNILKELGSDVIKEKEYVDKLLGLAELYVNGYDLEWESLFSEENIRVQLPTYPFAQERYWIPELHTKKTAKPKNRDILHPLLHKNTSDFFEQRFSSVFTGEEFFLADHVVKHQRVLPGVAYLEMAREAVERSVGKEIDEKIRIAMKNVVWTRPVVVSDKDVSIHVALTPEHDEKFGYNIYSQPEGAHSDPVVHSYGGIQFIQADEPQMIDLDAIQVHCSEGILTSQMCYEYLRSMELQYGSAHQAIESIFVGGEQALAKLSLPAVISATQDCFVLHPSLMDAALQVSICFHAVEEGTLDLGNNRNLKPSLPFALQELEVMKPCTPDMWAFVRYSDGGHAKDKAQKLDIDLCDEQGVVCVRMKGFSSRVLEGEFFSSHQEGEAASSKTSEEPLIGLTTLVPVWDAVSLEKGQEGLSSTDRVVIVGGTQDNHMLLQQSYPHVQIAELRIEDSIDEMAQTLKAYGRIDHVVWIAPCHSLDSLQEDDLIKEQNAGVMQAFQTIKALLQLGYGTKKLSWSVITVQTQPIHYNDSINPTHASLHGLIGSMAKEYPNWHIRLLDVEEGCDWPLTDMFTLPVDAEGNAWVYRNEEWYRQKLIPAQGTKQEQTKYRHGGIYVVIGGTGGIGEVWSEYMIRTYQAQIIWIGRREKDASLQDKIDRLASLGPEPFYIAADAKDRVALERAYKEIKERFTHIHGVIHSAIVLLDQSLERMDEERFYAGLSAKVDVSVRMAQVFGAESLDFVLFFSSMNSFSKPAGQSNYVAGCTFKDAFAHQLAREWPCQVKVMNWGYWGSVGIVASDTYKKRMAQAGIGSIEPAEAMEALEALLSGGFNQTLVMKTMKPVSLIGTTQDELIEIYPESIQSTIQNLKNRKLSHNKENQAFSKSTESTTQEITETDLLLKKVQTVVIKLACNILQVDKEEIDLEAELNEYGFDPIYVSELTDTMNREYGLDLKSIELFDLPTLSHIAKYLRDKYEAVFANRELLIVMNRQN</sequence>
<evidence type="ECO:0000259" key="7">
    <source>
        <dbReference type="PROSITE" id="PS50075"/>
    </source>
</evidence>
<evidence type="ECO:0000256" key="3">
    <source>
        <dbReference type="ARBA" id="ARBA00022450"/>
    </source>
</evidence>
<name>A0AAP3G959_BRELA</name>
<dbReference type="InterPro" id="IPR016039">
    <property type="entry name" value="Thiolase-like"/>
</dbReference>
<dbReference type="Pfam" id="PF21089">
    <property type="entry name" value="PKS_DH_N"/>
    <property type="match status" value="1"/>
</dbReference>
<dbReference type="InterPro" id="IPR020807">
    <property type="entry name" value="PKS_DH"/>
</dbReference>
<comment type="function">
    <text evidence="1">Involved in some intermediate steps for the synthesis of the antibiotic polyketide bacillaene which is involved in secondary metabolism.</text>
</comment>
<dbReference type="GO" id="GO:0005886">
    <property type="term" value="C:plasma membrane"/>
    <property type="evidence" value="ECO:0007669"/>
    <property type="project" value="TreeGrafter"/>
</dbReference>
<feature type="active site" description="Proton acceptor; for dehydratase activity" evidence="6">
    <location>
        <position position="675"/>
    </location>
</feature>
<feature type="region of interest" description="N-terminal hotdog fold" evidence="6">
    <location>
        <begin position="646"/>
        <end position="772"/>
    </location>
</feature>
<evidence type="ECO:0000256" key="5">
    <source>
        <dbReference type="ARBA" id="ARBA00022679"/>
    </source>
</evidence>
<dbReference type="InterPro" id="IPR049552">
    <property type="entry name" value="PKS_DH_N"/>
</dbReference>
<dbReference type="SMART" id="SM00822">
    <property type="entry name" value="PKS_KR"/>
    <property type="match status" value="1"/>
</dbReference>
<dbReference type="Gene3D" id="1.10.1240.100">
    <property type="match status" value="1"/>
</dbReference>